<dbReference type="NCBIfam" id="TIGR03083">
    <property type="entry name" value="maleylpyruvate isomerase family mycothiol-dependent enzyme"/>
    <property type="match status" value="1"/>
</dbReference>
<evidence type="ECO:0000259" key="1">
    <source>
        <dbReference type="Pfam" id="PF11716"/>
    </source>
</evidence>
<keyword evidence="2" id="KW-0413">Isomerase</keyword>
<proteinExistence type="predicted"/>
<sequence length="280" mass="30430">MIRDLARDTRDRDLPELIGILEQELDSVAALAGELSEQDWDKPTDCPGWSVKDQVSHIVGVEQRLLGDKDPEHELPADLPYLRNEIARQVEVAVDYRRSKPGADVRAELVETTKRRLAQLRELAGGPDADPEVKGPLGHTRTMSGLLPVRTFDIWTHEQDIRNATGRPGNVDGPVAAEVSGSLVRMLPYAVGKSGLPAGTTVELTVIAPLPLKTVVLRVKAATGSEPVETDSPDVRLSISGERLARVVTGRLRPEDAGITATGEEAHVKALFDTLFRVTP</sequence>
<protein>
    <submittedName>
        <fullName evidence="2">Maleylpyruvate isomerase family mycothiol-dependent enzyme</fullName>
    </submittedName>
</protein>
<reference evidence="3" key="1">
    <citation type="journal article" date="2019" name="Int. J. Syst. Evol. Microbiol.">
        <title>The Global Catalogue of Microorganisms (GCM) 10K type strain sequencing project: providing services to taxonomists for standard genome sequencing and annotation.</title>
        <authorList>
            <consortium name="The Broad Institute Genomics Platform"/>
            <consortium name="The Broad Institute Genome Sequencing Center for Infectious Disease"/>
            <person name="Wu L."/>
            <person name="Ma J."/>
        </authorList>
    </citation>
    <scope>NUCLEOTIDE SEQUENCE [LARGE SCALE GENOMIC DNA]</scope>
    <source>
        <strain evidence="3">JCM 14718</strain>
    </source>
</reference>
<dbReference type="GO" id="GO:0016853">
    <property type="term" value="F:isomerase activity"/>
    <property type="evidence" value="ECO:0007669"/>
    <property type="project" value="UniProtKB-KW"/>
</dbReference>
<dbReference type="RefSeq" id="WP_344313472.1">
    <property type="nucleotide sequence ID" value="NZ_BAAANY010000023.1"/>
</dbReference>
<keyword evidence="3" id="KW-1185">Reference proteome</keyword>
<evidence type="ECO:0000313" key="2">
    <source>
        <dbReference type="EMBL" id="GAA1700610.1"/>
    </source>
</evidence>
<comment type="caution">
    <text evidence="2">The sequence shown here is derived from an EMBL/GenBank/DDBJ whole genome shotgun (WGS) entry which is preliminary data.</text>
</comment>
<gene>
    <name evidence="2" type="ORF">GCM10009765_57610</name>
</gene>
<accession>A0ABP4UBB2</accession>
<dbReference type="Gene3D" id="1.20.120.450">
    <property type="entry name" value="dinb family like domain"/>
    <property type="match status" value="1"/>
</dbReference>
<evidence type="ECO:0000313" key="3">
    <source>
        <dbReference type="Proteomes" id="UP001500618"/>
    </source>
</evidence>
<dbReference type="EMBL" id="BAAANY010000023">
    <property type="protein sequence ID" value="GAA1700610.1"/>
    <property type="molecule type" value="Genomic_DNA"/>
</dbReference>
<organism evidence="2 3">
    <name type="scientific">Fodinicola feengrottensis</name>
    <dbReference type="NCBI Taxonomy" id="435914"/>
    <lineage>
        <taxon>Bacteria</taxon>
        <taxon>Bacillati</taxon>
        <taxon>Actinomycetota</taxon>
        <taxon>Actinomycetes</taxon>
        <taxon>Mycobacteriales</taxon>
        <taxon>Fodinicola</taxon>
    </lineage>
</organism>
<feature type="domain" description="Mycothiol-dependent maleylpyruvate isomerase metal-binding" evidence="1">
    <location>
        <begin position="21"/>
        <end position="162"/>
    </location>
</feature>
<name>A0ABP4UBB2_9ACTN</name>
<dbReference type="Pfam" id="PF11716">
    <property type="entry name" value="MDMPI_N"/>
    <property type="match status" value="1"/>
</dbReference>
<dbReference type="SUPFAM" id="SSF109854">
    <property type="entry name" value="DinB/YfiT-like putative metalloenzymes"/>
    <property type="match status" value="1"/>
</dbReference>
<dbReference type="InterPro" id="IPR024344">
    <property type="entry name" value="MDMPI_metal-binding"/>
</dbReference>
<dbReference type="InterPro" id="IPR034660">
    <property type="entry name" value="DinB/YfiT-like"/>
</dbReference>
<dbReference type="Proteomes" id="UP001500618">
    <property type="component" value="Unassembled WGS sequence"/>
</dbReference>
<dbReference type="InterPro" id="IPR017517">
    <property type="entry name" value="Maleyloyr_isom"/>
</dbReference>